<feature type="region of interest" description="Disordered" evidence="1">
    <location>
        <begin position="409"/>
        <end position="450"/>
    </location>
</feature>
<organism evidence="2 3">
    <name type="scientific">Agrocybe pediades</name>
    <dbReference type="NCBI Taxonomy" id="84607"/>
    <lineage>
        <taxon>Eukaryota</taxon>
        <taxon>Fungi</taxon>
        <taxon>Dikarya</taxon>
        <taxon>Basidiomycota</taxon>
        <taxon>Agaricomycotina</taxon>
        <taxon>Agaricomycetes</taxon>
        <taxon>Agaricomycetidae</taxon>
        <taxon>Agaricales</taxon>
        <taxon>Agaricineae</taxon>
        <taxon>Strophariaceae</taxon>
        <taxon>Agrocybe</taxon>
    </lineage>
</organism>
<comment type="caution">
    <text evidence="2">The sequence shown here is derived from an EMBL/GenBank/DDBJ whole genome shotgun (WGS) entry which is preliminary data.</text>
</comment>
<protein>
    <submittedName>
        <fullName evidence="2">Uncharacterized protein</fullName>
    </submittedName>
</protein>
<accession>A0A8H4R5F8</accession>
<feature type="region of interest" description="Disordered" evidence="1">
    <location>
        <begin position="249"/>
        <end position="271"/>
    </location>
</feature>
<keyword evidence="3" id="KW-1185">Reference proteome</keyword>
<feature type="compositionally biased region" description="Polar residues" evidence="1">
    <location>
        <begin position="86"/>
        <end position="100"/>
    </location>
</feature>
<feature type="compositionally biased region" description="Low complexity" evidence="1">
    <location>
        <begin position="249"/>
        <end position="261"/>
    </location>
</feature>
<feature type="compositionally biased region" description="Basic and acidic residues" evidence="1">
    <location>
        <begin position="435"/>
        <end position="446"/>
    </location>
</feature>
<proteinExistence type="predicted"/>
<feature type="region of interest" description="Disordered" evidence="1">
    <location>
        <begin position="78"/>
        <end position="103"/>
    </location>
</feature>
<dbReference type="AlphaFoldDB" id="A0A8H4R5F8"/>
<gene>
    <name evidence="2" type="ORF">D9613_002175</name>
</gene>
<dbReference type="EMBL" id="JAACJL010000001">
    <property type="protein sequence ID" value="KAF4623780.1"/>
    <property type="molecule type" value="Genomic_DNA"/>
</dbReference>
<dbReference type="Proteomes" id="UP000521872">
    <property type="component" value="Unassembled WGS sequence"/>
</dbReference>
<name>A0A8H4R5F8_9AGAR</name>
<evidence type="ECO:0000256" key="1">
    <source>
        <dbReference type="SAM" id="MobiDB-lite"/>
    </source>
</evidence>
<feature type="region of interest" description="Disordered" evidence="1">
    <location>
        <begin position="487"/>
        <end position="521"/>
    </location>
</feature>
<evidence type="ECO:0000313" key="3">
    <source>
        <dbReference type="Proteomes" id="UP000521872"/>
    </source>
</evidence>
<sequence length="521" mass="55877">MNTHVPSTPVATPANAPVYLKHDPMLPVAAKPGWEKDEMDVDQESEPLKSVADSFVLLKSLRQSRERLLLHTFPKFSSGKGRGSKLTDSTAQHKPQSVQSRGKCDITIGPHTFPETNICEVHYLAPAAPQTIASPGAPYWQPLSGASTSTPSAPVTAAASNASIMKTATSSITPAAEMVPAPLISELTSSSPVPQDLIRQVNFAASTDPIFSNLLQLAASKTATQGQVATLGVFIQSLASMSAALASSGTTPAAKPATPASNEGPSNSVPNYFKITPQVQLPVKEFDLILEFREAPSERWLIPRGCHPTITRSGQDLILKVAISNTGQTPAISPNPNNDLKDQVPLSFCLRDPPYAIWDSVTRWIGGEDRMKENQQFLDSLVVPERLYPSLQLRPGPLLTQLQTSCTAPYTMRPLRQGPAQVRPPRQRSGAAQKRAADNKPSDVSRSKTKKAVVHTPIQCLSCGQPDVPLILGGRFCRPCVESGKATPLPPVPSVNPPPNPAVQSPAVLPNEDKLWQTSKN</sequence>
<feature type="compositionally biased region" description="Pro residues" evidence="1">
    <location>
        <begin position="488"/>
        <end position="501"/>
    </location>
</feature>
<reference evidence="2 3" key="1">
    <citation type="submission" date="2019-12" db="EMBL/GenBank/DDBJ databases">
        <authorList>
            <person name="Floudas D."/>
            <person name="Bentzer J."/>
            <person name="Ahren D."/>
            <person name="Johansson T."/>
            <person name="Persson P."/>
            <person name="Tunlid A."/>
        </authorList>
    </citation>
    <scope>NUCLEOTIDE SEQUENCE [LARGE SCALE GENOMIC DNA]</scope>
    <source>
        <strain evidence="2 3">CBS 102.39</strain>
    </source>
</reference>
<evidence type="ECO:0000313" key="2">
    <source>
        <dbReference type="EMBL" id="KAF4623780.1"/>
    </source>
</evidence>